<dbReference type="RefSeq" id="WP_186990656.1">
    <property type="nucleotide sequence ID" value="NZ_CP052909.1"/>
</dbReference>
<organism evidence="4 5">
    <name type="scientific">Constantimarinum furrinae</name>
    <dbReference type="NCBI Taxonomy" id="2562285"/>
    <lineage>
        <taxon>Bacteria</taxon>
        <taxon>Pseudomonadati</taxon>
        <taxon>Bacteroidota</taxon>
        <taxon>Flavobacteriia</taxon>
        <taxon>Flavobacteriales</taxon>
        <taxon>Flavobacteriaceae</taxon>
        <taxon>Altibacter/Constantimarinum group</taxon>
        <taxon>Constantimarinum</taxon>
    </lineage>
</organism>
<feature type="chain" id="PRO_5028875372" description="Secretion system C-terminal sorting domain-containing protein" evidence="2">
    <location>
        <begin position="20"/>
        <end position="529"/>
    </location>
</feature>
<sequence>MRTFFTFALSLIGIFTLNAQDPAIQWQNTIGGSDGDFMQSMEPTSDGGYVISGFSFSNTSGDKTENSNGGIDMWIVKVDSDGQIEWQNTIGGSGDDYASVVQQTLDGGYIVLAGSDSNISGDKTENSRGGLDFWILKLNSSGSIVWQKTYGGDQPDFDTFGQQTSDGGYIVGGYSDSGISGDKTVPSNGQRDYWIMKLDALGNIVWQKGIGGSLVDRVEATFQTTDGGYMIGGYSNSPVSGDKTEPSLGSSDYWVVKLDANGNMQWQNTIGGNDLDLLRDMIQTADGGYLIGGYSKSNISGDKTENSQGDFDYWMVKLDSNGTISWQNTIGGSGIDYPRDIKQLANGHYVVAGWSNSNVSGDKAEASNGGYDYWLIKLNASGTLISQNSIGGTGDESGPYIQPLANGDFVMGCSSDSNISGDKGDNNEGMDDYWIFKVSPTILEVKDVSVLVGISAFPNPTSEMITLKLDKNYPEILVQVANILGETISSEKIINSDTTEITIDGSSGIYLVSVFTSEGTTATLKVLKQ</sequence>
<dbReference type="NCBIfam" id="TIGR04183">
    <property type="entry name" value="Por_Secre_tail"/>
    <property type="match status" value="1"/>
</dbReference>
<evidence type="ECO:0000313" key="4">
    <source>
        <dbReference type="EMBL" id="QNJ97149.1"/>
    </source>
</evidence>
<keyword evidence="1 2" id="KW-0732">Signal</keyword>
<gene>
    <name evidence="4" type="ORF">ALE3EI_0569</name>
</gene>
<dbReference type="Proteomes" id="UP000515514">
    <property type="component" value="Chromosome"/>
</dbReference>
<keyword evidence="5" id="KW-1185">Reference proteome</keyword>
<name>A0A7G8PS33_9FLAO</name>
<evidence type="ECO:0000313" key="5">
    <source>
        <dbReference type="Proteomes" id="UP000515514"/>
    </source>
</evidence>
<proteinExistence type="predicted"/>
<dbReference type="InterPro" id="IPR026444">
    <property type="entry name" value="Secre_tail"/>
</dbReference>
<dbReference type="PANTHER" id="PTHR42754:SF1">
    <property type="entry name" value="LIPOPROTEIN"/>
    <property type="match status" value="1"/>
</dbReference>
<feature type="signal peptide" evidence="2">
    <location>
        <begin position="1"/>
        <end position="19"/>
    </location>
</feature>
<protein>
    <recommendedName>
        <fullName evidence="3">Secretion system C-terminal sorting domain-containing protein</fullName>
    </recommendedName>
</protein>
<evidence type="ECO:0000259" key="3">
    <source>
        <dbReference type="Pfam" id="PF18962"/>
    </source>
</evidence>
<dbReference type="PANTHER" id="PTHR42754">
    <property type="entry name" value="ENDOGLUCANASE"/>
    <property type="match status" value="1"/>
</dbReference>
<reference evidence="4 5" key="1">
    <citation type="submission" date="2020-04" db="EMBL/GenBank/DDBJ databases">
        <title>Genome sequence of Altibacter aquimarinus strain ALE3EI.</title>
        <authorList>
            <person name="Oh H.-M."/>
            <person name="Jang D."/>
        </authorList>
    </citation>
    <scope>NUCLEOTIDE SEQUENCE [LARGE SCALE GENOMIC DNA]</scope>
    <source>
        <strain evidence="4 5">ALE3EI</strain>
    </source>
</reference>
<dbReference type="Pfam" id="PF18962">
    <property type="entry name" value="Por_Secre_tail"/>
    <property type="match status" value="1"/>
</dbReference>
<dbReference type="EMBL" id="CP052909">
    <property type="protein sequence ID" value="QNJ97149.1"/>
    <property type="molecule type" value="Genomic_DNA"/>
</dbReference>
<accession>A0A7G8PS33</accession>
<dbReference type="KEGG" id="alti:ALE3EI_0569"/>
<evidence type="ECO:0000256" key="1">
    <source>
        <dbReference type="ARBA" id="ARBA00022729"/>
    </source>
</evidence>
<feature type="domain" description="Secretion system C-terminal sorting" evidence="3">
    <location>
        <begin position="457"/>
        <end position="522"/>
    </location>
</feature>
<dbReference type="AlphaFoldDB" id="A0A7G8PS33"/>
<evidence type="ECO:0000256" key="2">
    <source>
        <dbReference type="SAM" id="SignalP"/>
    </source>
</evidence>